<dbReference type="CDD" id="cd00342">
    <property type="entry name" value="gram_neg_porins"/>
    <property type="match status" value="1"/>
</dbReference>
<dbReference type="SUPFAM" id="SSF56935">
    <property type="entry name" value="Porins"/>
    <property type="match status" value="1"/>
</dbReference>
<dbReference type="PANTHER" id="PTHR34501">
    <property type="entry name" value="PROTEIN YDDL-RELATED"/>
    <property type="match status" value="1"/>
</dbReference>
<dbReference type="PRINTS" id="PR00182">
    <property type="entry name" value="ECOLNEIPORIN"/>
</dbReference>
<name>A0A2V4DSZ4_9GAMM</name>
<gene>
    <name evidence="7" type="ORF">DKK79_10790</name>
</gene>
<feature type="signal peptide" evidence="6">
    <location>
        <begin position="1"/>
        <end position="21"/>
    </location>
</feature>
<dbReference type="InterPro" id="IPR013793">
    <property type="entry name" value="Porin_Gram-ve_CS"/>
</dbReference>
<evidence type="ECO:0000256" key="2">
    <source>
        <dbReference type="ARBA" id="ARBA00007539"/>
    </source>
</evidence>
<dbReference type="GO" id="GO:0015288">
    <property type="term" value="F:porin activity"/>
    <property type="evidence" value="ECO:0007669"/>
    <property type="project" value="UniProtKB-KW"/>
</dbReference>
<keyword evidence="5" id="KW-0812">Transmembrane</keyword>
<dbReference type="InterPro" id="IPR033900">
    <property type="entry name" value="Gram_neg_porin_domain"/>
</dbReference>
<evidence type="ECO:0000256" key="4">
    <source>
        <dbReference type="ARBA" id="ARBA00023136"/>
    </source>
</evidence>
<keyword evidence="5" id="KW-0998">Cell outer membrane</keyword>
<dbReference type="PROSITE" id="PS00576">
    <property type="entry name" value="GRAM_NEG_PORIN"/>
    <property type="match status" value="1"/>
</dbReference>
<evidence type="ECO:0000256" key="6">
    <source>
        <dbReference type="SAM" id="SignalP"/>
    </source>
</evidence>
<dbReference type="EMBL" id="QGLP01000006">
    <property type="protein sequence ID" value="PXZ03333.1"/>
    <property type="molecule type" value="Genomic_DNA"/>
</dbReference>
<feature type="chain" id="PRO_5016047511" evidence="6">
    <location>
        <begin position="22"/>
        <end position="397"/>
    </location>
</feature>
<dbReference type="Proteomes" id="UP000247483">
    <property type="component" value="Unassembled WGS sequence"/>
</dbReference>
<reference evidence="7 8" key="1">
    <citation type="submission" date="2018-05" db="EMBL/GenBank/DDBJ databases">
        <title>Reference genomes for bee gut microbiota database.</title>
        <authorList>
            <person name="Ellegaard K.M."/>
        </authorList>
    </citation>
    <scope>NUCLEOTIDE SEQUENCE [LARGE SCALE GENOMIC DNA]</scope>
    <source>
        <strain evidence="7 8">ESL0177</strain>
    </source>
</reference>
<dbReference type="GO" id="GO:0034220">
    <property type="term" value="P:monoatomic ion transmembrane transport"/>
    <property type="evidence" value="ECO:0007669"/>
    <property type="project" value="InterPro"/>
</dbReference>
<proteinExistence type="inferred from homology"/>
<comment type="caution">
    <text evidence="7">The sequence shown here is derived from an EMBL/GenBank/DDBJ whole genome shotgun (WGS) entry which is preliminary data.</text>
</comment>
<organism evidence="7 8">
    <name type="scientific">Gilliamella apicola</name>
    <dbReference type="NCBI Taxonomy" id="1196095"/>
    <lineage>
        <taxon>Bacteria</taxon>
        <taxon>Pseudomonadati</taxon>
        <taxon>Pseudomonadota</taxon>
        <taxon>Gammaproteobacteria</taxon>
        <taxon>Orbales</taxon>
        <taxon>Orbaceae</taxon>
        <taxon>Gilliamella</taxon>
    </lineage>
</organism>
<evidence type="ECO:0000313" key="7">
    <source>
        <dbReference type="EMBL" id="PXZ03333.1"/>
    </source>
</evidence>
<keyword evidence="4 5" id="KW-0472">Membrane</keyword>
<dbReference type="PRINTS" id="PR00183">
    <property type="entry name" value="ECOLIPORIN"/>
</dbReference>
<comment type="subcellular location">
    <subcellularLocation>
        <location evidence="1 5">Cell outer membrane</location>
        <topology evidence="1 5">Multi-pass membrane protein</topology>
    </subcellularLocation>
</comment>
<evidence type="ECO:0000313" key="8">
    <source>
        <dbReference type="Proteomes" id="UP000247483"/>
    </source>
</evidence>
<dbReference type="RefSeq" id="WP_110424104.1">
    <property type="nucleotide sequence ID" value="NZ_QGLP01000006.1"/>
</dbReference>
<dbReference type="InterPro" id="IPR023614">
    <property type="entry name" value="Porin_dom_sf"/>
</dbReference>
<dbReference type="InterPro" id="IPR001897">
    <property type="entry name" value="Porin_gammaproteobac"/>
</dbReference>
<keyword evidence="5" id="KW-0406">Ion transport</keyword>
<evidence type="ECO:0000256" key="3">
    <source>
        <dbReference type="ARBA" id="ARBA00022729"/>
    </source>
</evidence>
<keyword evidence="3 6" id="KW-0732">Signal</keyword>
<dbReference type="PANTHER" id="PTHR34501:SF2">
    <property type="entry name" value="OUTER MEMBRANE PORIN F-RELATED"/>
    <property type="match status" value="1"/>
</dbReference>
<dbReference type="GO" id="GO:0009279">
    <property type="term" value="C:cell outer membrane"/>
    <property type="evidence" value="ECO:0007669"/>
    <property type="project" value="UniProtKB-SubCell"/>
</dbReference>
<keyword evidence="5" id="KW-0626">Porin</keyword>
<dbReference type="InterPro" id="IPR050298">
    <property type="entry name" value="Gram-neg_bact_OMP"/>
</dbReference>
<dbReference type="InterPro" id="IPR001702">
    <property type="entry name" value="Porin_Gram-ve"/>
</dbReference>
<evidence type="ECO:0000256" key="5">
    <source>
        <dbReference type="RuleBase" id="RU000469"/>
    </source>
</evidence>
<comment type="similarity">
    <text evidence="2 5">Belongs to the Gram-negative porin family.</text>
</comment>
<dbReference type="Pfam" id="PF00267">
    <property type="entry name" value="Porin_1"/>
    <property type="match status" value="1"/>
</dbReference>
<accession>A0A2V4DSZ4</accession>
<keyword evidence="5" id="KW-0813">Transport</keyword>
<dbReference type="AlphaFoldDB" id="A0A2V4DSZ4"/>
<sequence length="397" mass="43635">MKRNLLAIAIPALLVAAGANASIEVWNKDGNKVDFYGRVKAANNITDRGQDGEGDDTSARLGMSGQTQITDGITGYGRWEYEAKAGKDSSNEVRYAFAGLNFGDFGSFDYGRNDGVLKSITAYTDVLPQFGGDAANNSWNVLSARTKAVATYRNNNLFGITDDVSFALQYADNGDNSHTVDGKRSAPVFDANGHIDEFTGDSSEAFGANVEWRLFDTGLTAGAGYAQTAGKSKYNEGGDVKKAKTWTAGIKYDNYNVYLAANYFQTKFDTWNEKGVDGDRYKDFKVKGFELVAQYGIDLEVGRLTPSVAYVQHKLSNTEDDYYDDDHKVGRNLAKYVSVGATYDFNKNFSAIVEYKFNLLKKYDEGAENNTVRESSGRHPYKPGTKDVLGVGLIYQF</sequence>
<dbReference type="GO" id="GO:0046930">
    <property type="term" value="C:pore complex"/>
    <property type="evidence" value="ECO:0007669"/>
    <property type="project" value="UniProtKB-KW"/>
</dbReference>
<comment type="subunit">
    <text evidence="5">Homotrimer.</text>
</comment>
<protein>
    <submittedName>
        <fullName evidence="7">Porin</fullName>
    </submittedName>
</protein>
<dbReference type="Gene3D" id="2.40.160.10">
    <property type="entry name" value="Porin"/>
    <property type="match status" value="1"/>
</dbReference>
<evidence type="ECO:0000256" key="1">
    <source>
        <dbReference type="ARBA" id="ARBA00004571"/>
    </source>
</evidence>